<dbReference type="EMBL" id="BFAG01000006">
    <property type="protein sequence ID" value="GBF05984.1"/>
    <property type="molecule type" value="Genomic_DNA"/>
</dbReference>
<dbReference type="RefSeq" id="WP_235610339.1">
    <property type="nucleotide sequence ID" value="NZ_BFAG01000006.1"/>
</dbReference>
<proteinExistence type="predicted"/>
<name>A0A2I9CVK8_9DEIO</name>
<reference evidence="3" key="1">
    <citation type="submission" date="2018-01" db="EMBL/GenBank/DDBJ databases">
        <title>Draft Genome Sequence of the Radioresistant Bacterium Deinococcus aerius TR0125, Isolated from the Higher Atmosphere above Japan.</title>
        <authorList>
            <person name="Satoh K."/>
            <person name="Arai H."/>
            <person name="Sanzen T."/>
            <person name="Kawaguchi Y."/>
            <person name="Hayashi H."/>
            <person name="Yokobori S."/>
            <person name="Yamagishi A."/>
            <person name="Oono Y."/>
            <person name="Narumi I."/>
        </authorList>
    </citation>
    <scope>NUCLEOTIDE SEQUENCE [LARGE SCALE GENOMIC DNA]</scope>
    <source>
        <strain evidence="3">TR0125</strain>
    </source>
</reference>
<dbReference type="Proteomes" id="UP000236569">
    <property type="component" value="Unassembled WGS sequence"/>
</dbReference>
<protein>
    <submittedName>
        <fullName evidence="2">Uncharacterized protein</fullName>
    </submittedName>
</protein>
<evidence type="ECO:0000256" key="1">
    <source>
        <dbReference type="SAM" id="SignalP"/>
    </source>
</evidence>
<accession>A0A2I9CVK8</accession>
<organism evidence="2 3">
    <name type="scientific">Deinococcus aerius</name>
    <dbReference type="NCBI Taxonomy" id="200253"/>
    <lineage>
        <taxon>Bacteria</taxon>
        <taxon>Thermotogati</taxon>
        <taxon>Deinococcota</taxon>
        <taxon>Deinococci</taxon>
        <taxon>Deinococcales</taxon>
        <taxon>Deinococcaceae</taxon>
        <taxon>Deinococcus</taxon>
    </lineage>
</organism>
<keyword evidence="1" id="KW-0732">Signal</keyword>
<dbReference type="AlphaFoldDB" id="A0A2I9CVK8"/>
<keyword evidence="3" id="KW-1185">Reference proteome</keyword>
<evidence type="ECO:0000313" key="2">
    <source>
        <dbReference type="EMBL" id="GBF05984.1"/>
    </source>
</evidence>
<gene>
    <name evidence="2" type="ORF">DAERI_060244</name>
</gene>
<feature type="signal peptide" evidence="1">
    <location>
        <begin position="1"/>
        <end position="23"/>
    </location>
</feature>
<sequence>MNARFNRTLAVLTALLLAGPAGARDAEPPPSPADVAAPQQRTSTVLLPFDAPTQARELVIAHTVPAGATYVPGSARLDDQPIPDPLRGPGGTLYWVVPGQPRGVLTYDLAHTAPLGELARPSLLARLAGNRSETLMGRIDEADLGAARPLAAETAAENPGAIRLPLAGSVIRLRDRINVVVEVPQGERPALTVNGAPVGEDRLGTEVQDGTRGVQRLTYVGVPLKTGPNVLRVGAEEVRVTLAGGTARVEVTPESLVADGSTPLRLKIRTLDAFGTPSGQSSLTLRSSLEPRTPDALPGEAGYQVRLENGEGVLELQPQSTPGVLRLDVLQGDEVQTWRLEVTPDRSRVGVGVLSATLGLDGHLDASDLTWQARGYVETPVGEGKLYAAADKDGLPGTDNPGVRAPVYGDASTEETPLQGIDPIAAVYDHPAFRAAYRNSALPISVLPVGEQLTALTVTTKSNPTVSAFVAAVPGDRVSGTEIVPNGTRVLRLPDGGLVDSSETLEVVTRERGTGKELGRRTLVRNVDYTADYPTGIVTLVRALDRVDENFDDVRVLASYRLVGKTAGRSLASGAQVQQQGDGYSVGAAVVNLDGRTTFGVRGTVDNGPTRVDTRLAYSGGMQASADLQTRIGNGPASFRVRYQDAGYAGLAPFAVGLSVGGTYSAPLGTNLNATLDGEYHRTPTATGGSVTARADSRFGPFGVGGGLKYAFGDTAGLGAVLSAGYHQKPLDVDVTHTQPLSGNLDTTTTFNVRYRLTDRVTLGLRDEITWGKSQAAVLTLDTTLGRTNYAVGYELPTASGAGNRARFGVSTTLPLGDRTTLGLRGSALYDVGAGQAELAGGADLNYKAETFSVAGGLDLTLKGGQVSAVLRGGITGSVTPDLTLTADGLAAFGADGDGQRLALGYAYRNRTVSSLGYARLVRGTLAGGNPEFSTGLSAEYRQPAWAARAGLDTRTLLNDPGSFTAQASLGGTAYLTDRFGVGAWGRLLTQPSTDTTLLGYGLEASVRALPGTWLTAGYNFKGFEGLPSAGLYTKQGAYLRLDLTVDETAGRR</sequence>
<feature type="chain" id="PRO_5014405014" evidence="1">
    <location>
        <begin position="24"/>
        <end position="1053"/>
    </location>
</feature>
<evidence type="ECO:0000313" key="3">
    <source>
        <dbReference type="Proteomes" id="UP000236569"/>
    </source>
</evidence>
<comment type="caution">
    <text evidence="2">The sequence shown here is derived from an EMBL/GenBank/DDBJ whole genome shotgun (WGS) entry which is preliminary data.</text>
</comment>